<dbReference type="Gene3D" id="2.40.50.100">
    <property type="match status" value="1"/>
</dbReference>
<dbReference type="GO" id="GO:0016407">
    <property type="term" value="F:acetyltransferase activity"/>
    <property type="evidence" value="ECO:0007669"/>
    <property type="project" value="TreeGrafter"/>
</dbReference>
<keyword evidence="4 7" id="KW-0808">Transferase</keyword>
<evidence type="ECO:0000256" key="3">
    <source>
        <dbReference type="ARBA" id="ARBA00011484"/>
    </source>
</evidence>
<dbReference type="InterPro" id="IPR050743">
    <property type="entry name" value="2-oxoacid_DH_E2_comp"/>
</dbReference>
<comment type="similarity">
    <text evidence="2 7">Belongs to the 2-oxoacid dehydrogenase family.</text>
</comment>
<reference evidence="10 11" key="1">
    <citation type="submission" date="2019-08" db="EMBL/GenBank/DDBJ databases">
        <title>Genomes of Subsaximicrobium wynnwilliamsii strains.</title>
        <authorList>
            <person name="Bowman J.P."/>
        </authorList>
    </citation>
    <scope>NUCLEOTIDE SEQUENCE [LARGE SCALE GENOMIC DNA]</scope>
    <source>
        <strain evidence="10 11">2-80-2</strain>
    </source>
</reference>
<dbReference type="EMBL" id="VORO01000009">
    <property type="protein sequence ID" value="TXD89073.1"/>
    <property type="molecule type" value="Genomic_DNA"/>
</dbReference>
<dbReference type="RefSeq" id="WP_147086427.1">
    <property type="nucleotide sequence ID" value="NZ_VORM01000032.1"/>
</dbReference>
<sequence length="438" mass="49200">MNKLIETIKTQVDSVNDDSVIVTQILVTDGQQVFEDDVLAEIETSKAQLEIISSSEGYIKILCLVDQEVMIGETLFEIFAEEIPEDELNIMKVSVKNAESDSVESNSERQVEILEFETQFSKKAKARIERENINVADFKSMQFVTINDIENFLNPNTKRQNNNRQFEIVQVSKQKSDNRSKTVVLGKQKLNEMNYLSSVNSSGLVSRLSIPIEASLKAIVKSQNFISSTPLPVIVYEVSRLLTKYPNLNSYFESNSKIEHQSINVGVALDNGTNGLKVGSILKCDDKNLHDIEENITDLSLKYNNNNLSLEEISAATFTITDLFATGVSNFHPLVNYNNAAILGICGLVNNAFNIELAFDHRISNGLEVSKFLNDLKMRLETRFNQGQYDKNLTALEDIECYKCLRTAADDLNGKIYFIKVANSKEEGQICSNCFNGF</sequence>
<dbReference type="PANTHER" id="PTHR43178">
    <property type="entry name" value="DIHYDROLIPOAMIDE ACETYLTRANSFERASE COMPONENT OF PYRUVATE DEHYDROGENASE COMPLEX"/>
    <property type="match status" value="1"/>
</dbReference>
<comment type="caution">
    <text evidence="10">The sequence shown here is derived from an EMBL/GenBank/DDBJ whole genome shotgun (WGS) entry which is preliminary data.</text>
</comment>
<dbReference type="Proteomes" id="UP000321578">
    <property type="component" value="Unassembled WGS sequence"/>
</dbReference>
<feature type="domain" description="2-oxoacid dehydrogenase acyltransferase catalytic" evidence="8">
    <location>
        <begin position="213"/>
        <end position="381"/>
    </location>
</feature>
<dbReference type="EC" id="2.3.1.-" evidence="7"/>
<dbReference type="GO" id="GO:0031405">
    <property type="term" value="F:lipoic acid binding"/>
    <property type="evidence" value="ECO:0007669"/>
    <property type="project" value="TreeGrafter"/>
</dbReference>
<dbReference type="Pfam" id="PF00364">
    <property type="entry name" value="Biotin_lipoyl"/>
    <property type="match status" value="1"/>
</dbReference>
<evidence type="ECO:0000256" key="4">
    <source>
        <dbReference type="ARBA" id="ARBA00022679"/>
    </source>
</evidence>
<dbReference type="InterPro" id="IPR003016">
    <property type="entry name" value="2-oxoA_DH_lipoyl-BS"/>
</dbReference>
<evidence type="ECO:0000313" key="11">
    <source>
        <dbReference type="Proteomes" id="UP000321578"/>
    </source>
</evidence>
<dbReference type="Pfam" id="PF00198">
    <property type="entry name" value="2-oxoacid_dh"/>
    <property type="match status" value="1"/>
</dbReference>
<evidence type="ECO:0000259" key="8">
    <source>
        <dbReference type="Pfam" id="PF00198"/>
    </source>
</evidence>
<dbReference type="Gene3D" id="3.30.559.10">
    <property type="entry name" value="Chloramphenicol acetyltransferase-like domain"/>
    <property type="match status" value="1"/>
</dbReference>
<dbReference type="InterPro" id="IPR023213">
    <property type="entry name" value="CAT-like_dom_sf"/>
</dbReference>
<dbReference type="SUPFAM" id="SSF51230">
    <property type="entry name" value="Single hybrid motif"/>
    <property type="match status" value="1"/>
</dbReference>
<evidence type="ECO:0000256" key="1">
    <source>
        <dbReference type="ARBA" id="ARBA00001938"/>
    </source>
</evidence>
<evidence type="ECO:0000256" key="6">
    <source>
        <dbReference type="ARBA" id="ARBA00023315"/>
    </source>
</evidence>
<accession>A0A5C6ZH93</accession>
<keyword evidence="6 7" id="KW-0012">Acyltransferase</keyword>
<keyword evidence="5 7" id="KW-0450">Lipoyl</keyword>
<evidence type="ECO:0000256" key="5">
    <source>
        <dbReference type="ARBA" id="ARBA00022823"/>
    </source>
</evidence>
<dbReference type="GO" id="GO:0005737">
    <property type="term" value="C:cytoplasm"/>
    <property type="evidence" value="ECO:0007669"/>
    <property type="project" value="TreeGrafter"/>
</dbReference>
<evidence type="ECO:0000313" key="10">
    <source>
        <dbReference type="EMBL" id="TXD89073.1"/>
    </source>
</evidence>
<evidence type="ECO:0000259" key="9">
    <source>
        <dbReference type="Pfam" id="PF00364"/>
    </source>
</evidence>
<organism evidence="10 11">
    <name type="scientific">Subsaximicrobium wynnwilliamsii</name>
    <dbReference type="NCBI Taxonomy" id="291179"/>
    <lineage>
        <taxon>Bacteria</taxon>
        <taxon>Pseudomonadati</taxon>
        <taxon>Bacteroidota</taxon>
        <taxon>Flavobacteriia</taxon>
        <taxon>Flavobacteriales</taxon>
        <taxon>Flavobacteriaceae</taxon>
        <taxon>Subsaximicrobium</taxon>
    </lineage>
</organism>
<dbReference type="AlphaFoldDB" id="A0A5C6ZH93"/>
<evidence type="ECO:0000256" key="2">
    <source>
        <dbReference type="ARBA" id="ARBA00007317"/>
    </source>
</evidence>
<dbReference type="InterPro" id="IPR011053">
    <property type="entry name" value="Single_hybrid_motif"/>
</dbReference>
<keyword evidence="11" id="KW-1185">Reference proteome</keyword>
<evidence type="ECO:0000256" key="7">
    <source>
        <dbReference type="RuleBase" id="RU003423"/>
    </source>
</evidence>
<dbReference type="InterPro" id="IPR001078">
    <property type="entry name" value="2-oxoacid_DH_actylTfrase"/>
</dbReference>
<name>A0A5C6ZH93_9FLAO</name>
<proteinExistence type="inferred from homology"/>
<comment type="cofactor">
    <cofactor evidence="1 7">
        <name>(R)-lipoate</name>
        <dbReference type="ChEBI" id="CHEBI:83088"/>
    </cofactor>
</comment>
<dbReference type="InterPro" id="IPR000089">
    <property type="entry name" value="Biotin_lipoyl"/>
</dbReference>
<dbReference type="OrthoDB" id="3681540at2"/>
<dbReference type="PROSITE" id="PS00189">
    <property type="entry name" value="LIPOYL"/>
    <property type="match status" value="1"/>
</dbReference>
<dbReference type="PANTHER" id="PTHR43178:SF5">
    <property type="entry name" value="LIPOAMIDE ACYLTRANSFERASE COMPONENT OF BRANCHED-CHAIN ALPHA-KETO ACID DEHYDROGENASE COMPLEX, MITOCHONDRIAL"/>
    <property type="match status" value="1"/>
</dbReference>
<protein>
    <recommendedName>
        <fullName evidence="7">Dihydrolipoamide acetyltransferase component of pyruvate dehydrogenase complex</fullName>
        <ecNumber evidence="7">2.3.1.-</ecNumber>
    </recommendedName>
</protein>
<dbReference type="SUPFAM" id="SSF52777">
    <property type="entry name" value="CoA-dependent acyltransferases"/>
    <property type="match status" value="1"/>
</dbReference>
<gene>
    <name evidence="10" type="ORF">ESY86_09870</name>
</gene>
<feature type="domain" description="Lipoyl-binding" evidence="9">
    <location>
        <begin position="20"/>
        <end position="78"/>
    </location>
</feature>
<comment type="subunit">
    <text evidence="3">Forms a 24-polypeptide structural core with octahedral symmetry.</text>
</comment>